<organism evidence="1 2">
    <name type="scientific">Cymbomonas tetramitiformis</name>
    <dbReference type="NCBI Taxonomy" id="36881"/>
    <lineage>
        <taxon>Eukaryota</taxon>
        <taxon>Viridiplantae</taxon>
        <taxon>Chlorophyta</taxon>
        <taxon>Pyramimonadophyceae</taxon>
        <taxon>Pyramimonadales</taxon>
        <taxon>Pyramimonadaceae</taxon>
        <taxon>Cymbomonas</taxon>
    </lineage>
</organism>
<evidence type="ECO:0000313" key="2">
    <source>
        <dbReference type="Proteomes" id="UP001190700"/>
    </source>
</evidence>
<sequence length="183" mass="20692">MDVKSIRYQLVGAEEDAPSDERIHENVVRAVWIGARECPSDSNLLDNIQTTDRIFRLVDHTTFFQYRPGRPLEEAAPQTSSFPSWREVELQTIVAKRELHKFTATFNLDTMTEPLIDFQSIPAFTSWKTEPIHRELVYSGGRDANSAISVGPDLLEVELADNLAWKESLPTGSFKSVDLPSLT</sequence>
<evidence type="ECO:0000313" key="1">
    <source>
        <dbReference type="EMBL" id="KAK3282999.1"/>
    </source>
</evidence>
<name>A0AAE0GRD8_9CHLO</name>
<dbReference type="AlphaFoldDB" id="A0AAE0GRD8"/>
<comment type="caution">
    <text evidence="1">The sequence shown here is derived from an EMBL/GenBank/DDBJ whole genome shotgun (WGS) entry which is preliminary data.</text>
</comment>
<proteinExistence type="predicted"/>
<protein>
    <submittedName>
        <fullName evidence="1">Uncharacterized protein</fullName>
    </submittedName>
</protein>
<accession>A0AAE0GRD8</accession>
<dbReference type="Proteomes" id="UP001190700">
    <property type="component" value="Unassembled WGS sequence"/>
</dbReference>
<reference evidence="1 2" key="1">
    <citation type="journal article" date="2015" name="Genome Biol. Evol.">
        <title>Comparative Genomics of a Bacterivorous Green Alga Reveals Evolutionary Causalities and Consequences of Phago-Mixotrophic Mode of Nutrition.</title>
        <authorList>
            <person name="Burns J.A."/>
            <person name="Paasch A."/>
            <person name="Narechania A."/>
            <person name="Kim E."/>
        </authorList>
    </citation>
    <scope>NUCLEOTIDE SEQUENCE [LARGE SCALE GENOMIC DNA]</scope>
    <source>
        <strain evidence="1 2">PLY_AMNH</strain>
    </source>
</reference>
<keyword evidence="2" id="KW-1185">Reference proteome</keyword>
<dbReference type="EMBL" id="LGRX02003079">
    <property type="protein sequence ID" value="KAK3282999.1"/>
    <property type="molecule type" value="Genomic_DNA"/>
</dbReference>
<gene>
    <name evidence="1" type="ORF">CYMTET_9283</name>
</gene>